<feature type="region of interest" description="Disordered" evidence="1">
    <location>
        <begin position="350"/>
        <end position="385"/>
    </location>
</feature>
<feature type="region of interest" description="Disordered" evidence="1">
    <location>
        <begin position="398"/>
        <end position="437"/>
    </location>
</feature>
<name>A0AA47N3Z1_MERPO</name>
<gene>
    <name evidence="2" type="ORF">N1851_006677</name>
</gene>
<comment type="caution">
    <text evidence="2">The sequence shown here is derived from an EMBL/GenBank/DDBJ whole genome shotgun (WGS) entry which is preliminary data.</text>
</comment>
<feature type="region of interest" description="Disordered" evidence="1">
    <location>
        <begin position="827"/>
        <end position="858"/>
    </location>
</feature>
<keyword evidence="3" id="KW-1185">Reference proteome</keyword>
<organism evidence="2 3">
    <name type="scientific">Merluccius polli</name>
    <name type="common">Benguela hake</name>
    <name type="synonym">Merluccius cadenati</name>
    <dbReference type="NCBI Taxonomy" id="89951"/>
    <lineage>
        <taxon>Eukaryota</taxon>
        <taxon>Metazoa</taxon>
        <taxon>Chordata</taxon>
        <taxon>Craniata</taxon>
        <taxon>Vertebrata</taxon>
        <taxon>Euteleostomi</taxon>
        <taxon>Actinopterygii</taxon>
        <taxon>Neopterygii</taxon>
        <taxon>Teleostei</taxon>
        <taxon>Neoteleostei</taxon>
        <taxon>Acanthomorphata</taxon>
        <taxon>Zeiogadaria</taxon>
        <taxon>Gadariae</taxon>
        <taxon>Gadiformes</taxon>
        <taxon>Gadoidei</taxon>
        <taxon>Merlucciidae</taxon>
        <taxon>Merluccius</taxon>
    </lineage>
</organism>
<reference evidence="2" key="1">
    <citation type="journal article" date="2023" name="Front. Mar. Sci.">
        <title>A new Merluccius polli reference genome to investigate the effects of global change in West African waters.</title>
        <authorList>
            <person name="Mateo J.L."/>
            <person name="Blanco-Fernandez C."/>
            <person name="Garcia-Vazquez E."/>
            <person name="Machado-Schiaffino G."/>
        </authorList>
    </citation>
    <scope>NUCLEOTIDE SEQUENCE</scope>
    <source>
        <strain evidence="2">C29</strain>
        <tissue evidence="2">Fin</tissue>
    </source>
</reference>
<feature type="compositionally biased region" description="Basic and acidic residues" evidence="1">
    <location>
        <begin position="831"/>
        <end position="853"/>
    </location>
</feature>
<protein>
    <submittedName>
        <fullName evidence="2">Uncharacterized protein</fullName>
    </submittedName>
</protein>
<feature type="compositionally biased region" description="Polar residues" evidence="1">
    <location>
        <begin position="230"/>
        <end position="267"/>
    </location>
</feature>
<proteinExistence type="predicted"/>
<evidence type="ECO:0000313" key="3">
    <source>
        <dbReference type="Proteomes" id="UP001174136"/>
    </source>
</evidence>
<sequence length="895" mass="99387">MLPAVVTSEGRSFIWISIPTSLHELNKITHPRTIHFMGRRSIPERNSQDHQTGQSTYMKTNKPAYELTSVFLCLSFQIAQQLNSAQQSNLLLAQVPLGLRPSFREGCDSARRPESQGIRNPVEMATLSERRLLIWDLQKKLLALNVVQLRAVASALDDGQGEKPVDTSSFTEPELYDFIMDFAKSEKLRSLEDEGLSRLLFLNDAIDDMLKNNDSTPALPGSALPAQGGDSESTPLEDITLTQPGDASPATHTETSTTSRRASKLSTASDQVVTDDFLLEQITKSANEEAERLKRLGTVTKARPVTLPCDTDQVDCSKLTTSNKEEDNHTAIVALTAQVSALTKHLEKMSQTPDREAKGGTHQTLTNTHRTPTNTHQTHSVNTKGRTQSCRLFEEKEAGKRDMVTGEGQPVTSASKMSQVQVRESEPTPTPTPCDVKMGKKGLTIPAGQICEVKCRVRAWPGGGTMLFEPATENNRPEGLELFPALVDVPCGPSKVVKIPIQNSTKHSIYLPQRTVLGQFAEVTEWTQTCEEKTAGSSETAEQDSVNSDEEEYSYRLRKIPVYERRQVRSQTAQPETQSRLRVSASEFQPVWREPVEREPVVTPESVQEPAQPDVCPMEEIHEESEVDDGNQEEVQEVEAVSEAGQHDAEQPAARRSSRAAKPREVFTYNSFGQPSYQSWRPGANAVFQYEPYFMPGNGMACQVIPEACYYPRQNKPAYELTSVFLCLSFQIAQQLNSAQQSNLLLAQVPLGLRPSQLVGQTEGQGPRGRACQVIQKGLQASPGPSQTDWTLGWVELHTCGAEQSWPQPKRLMWRVVRVRISRFGWGPPRQDTDRTGDTHVHASLPPERRQGNTRDVAGRAAEQELQKTAGEEKHEHHVMAVQLMPESAVCLLMD</sequence>
<feature type="compositionally biased region" description="Polar residues" evidence="1">
    <location>
        <begin position="530"/>
        <end position="546"/>
    </location>
</feature>
<evidence type="ECO:0000313" key="2">
    <source>
        <dbReference type="EMBL" id="KAK0151978.1"/>
    </source>
</evidence>
<feature type="region of interest" description="Disordered" evidence="1">
    <location>
        <begin position="530"/>
        <end position="553"/>
    </location>
</feature>
<feature type="compositionally biased region" description="Basic and acidic residues" evidence="1">
    <location>
        <begin position="350"/>
        <end position="359"/>
    </location>
</feature>
<feature type="compositionally biased region" description="Polar residues" evidence="1">
    <location>
        <begin position="410"/>
        <end position="422"/>
    </location>
</feature>
<dbReference type="Proteomes" id="UP001174136">
    <property type="component" value="Unassembled WGS sequence"/>
</dbReference>
<dbReference type="AlphaFoldDB" id="A0AA47N3Z1"/>
<dbReference type="EMBL" id="JAOPHQ010001148">
    <property type="protein sequence ID" value="KAK0151978.1"/>
    <property type="molecule type" value="Genomic_DNA"/>
</dbReference>
<feature type="region of interest" description="Disordered" evidence="1">
    <location>
        <begin position="213"/>
        <end position="267"/>
    </location>
</feature>
<evidence type="ECO:0000256" key="1">
    <source>
        <dbReference type="SAM" id="MobiDB-lite"/>
    </source>
</evidence>
<feature type="compositionally biased region" description="Low complexity" evidence="1">
    <location>
        <begin position="361"/>
        <end position="379"/>
    </location>
</feature>
<accession>A0AA47N3Z1</accession>